<comment type="subcellular location">
    <subcellularLocation>
        <location evidence="1">Membrane</location>
        <topology evidence="1">Single-pass membrane protein</topology>
    </subcellularLocation>
</comment>
<evidence type="ECO:0000256" key="4">
    <source>
        <dbReference type="ARBA" id="ARBA00022679"/>
    </source>
</evidence>
<dbReference type="GO" id="GO:0016020">
    <property type="term" value="C:membrane"/>
    <property type="evidence" value="ECO:0007669"/>
    <property type="project" value="UniProtKB-SubCell"/>
</dbReference>
<evidence type="ECO:0000256" key="6">
    <source>
        <dbReference type="ARBA" id="ARBA00022989"/>
    </source>
</evidence>
<keyword evidence="6" id="KW-1133">Transmembrane helix</keyword>
<organism evidence="9 10">
    <name type="scientific">Bursaphelenchus xylophilus</name>
    <name type="common">Pinewood nematode worm</name>
    <name type="synonym">Aphelenchoides xylophilus</name>
    <dbReference type="NCBI Taxonomy" id="6326"/>
    <lineage>
        <taxon>Eukaryota</taxon>
        <taxon>Metazoa</taxon>
        <taxon>Ecdysozoa</taxon>
        <taxon>Nematoda</taxon>
        <taxon>Chromadorea</taxon>
        <taxon>Rhabditida</taxon>
        <taxon>Tylenchina</taxon>
        <taxon>Tylenchomorpha</taxon>
        <taxon>Aphelenchoidea</taxon>
        <taxon>Aphelenchoididae</taxon>
        <taxon>Bursaphelenchus</taxon>
    </lineage>
</organism>
<dbReference type="GO" id="GO:0016757">
    <property type="term" value="F:glycosyltransferase activity"/>
    <property type="evidence" value="ECO:0007669"/>
    <property type="project" value="UniProtKB-UniRule"/>
</dbReference>
<evidence type="ECO:0000256" key="7">
    <source>
        <dbReference type="ARBA" id="ARBA00023136"/>
    </source>
</evidence>
<reference evidence="10" key="1">
    <citation type="submission" date="2016-11" db="UniProtKB">
        <authorList>
            <consortium name="WormBaseParasite"/>
        </authorList>
    </citation>
    <scope>IDENTIFICATION</scope>
</reference>
<dbReference type="InterPro" id="IPR052012">
    <property type="entry name" value="GTase_92"/>
</dbReference>
<dbReference type="EC" id="2.4.1.-" evidence="8"/>
<dbReference type="PANTHER" id="PTHR21645:SF2">
    <property type="entry name" value="GLYCOSYLTRANSFERASE FAMILY 92 PROTEIN F59C6.8"/>
    <property type="match status" value="1"/>
</dbReference>
<dbReference type="PANTHER" id="PTHR21645">
    <property type="entry name" value="GLYCOSYLTRANSFERASE FAMILY 92 PROTEIN"/>
    <property type="match status" value="1"/>
</dbReference>
<protein>
    <recommendedName>
        <fullName evidence="8">Glycosyltransferase family 92 protein</fullName>
        <ecNumber evidence="8">2.4.1.-</ecNumber>
    </recommendedName>
</protein>
<dbReference type="WBParaSite" id="BXY_1012100.1">
    <property type="protein sequence ID" value="BXY_1012100.1"/>
    <property type="gene ID" value="BXY_1012100"/>
</dbReference>
<evidence type="ECO:0000256" key="8">
    <source>
        <dbReference type="RuleBase" id="RU366017"/>
    </source>
</evidence>
<dbReference type="AlphaFoldDB" id="A0A1I7SAS4"/>
<evidence type="ECO:0000313" key="9">
    <source>
        <dbReference type="Proteomes" id="UP000095284"/>
    </source>
</evidence>
<accession>A0A1I7SAS4</accession>
<keyword evidence="3 8" id="KW-0328">Glycosyltransferase</keyword>
<evidence type="ECO:0000256" key="3">
    <source>
        <dbReference type="ARBA" id="ARBA00022676"/>
    </source>
</evidence>
<evidence type="ECO:0000256" key="2">
    <source>
        <dbReference type="ARBA" id="ARBA00007647"/>
    </source>
</evidence>
<dbReference type="Pfam" id="PF01697">
    <property type="entry name" value="Glyco_transf_92"/>
    <property type="match status" value="1"/>
</dbReference>
<comment type="similarity">
    <text evidence="2 8">Belongs to the glycosyltransferase 92 family.</text>
</comment>
<dbReference type="InterPro" id="IPR008166">
    <property type="entry name" value="Glyco_transf_92"/>
</dbReference>
<evidence type="ECO:0000256" key="1">
    <source>
        <dbReference type="ARBA" id="ARBA00004167"/>
    </source>
</evidence>
<proteinExistence type="inferred from homology"/>
<dbReference type="eggNOG" id="KOG4735">
    <property type="taxonomic scope" value="Eukaryota"/>
</dbReference>
<sequence>MFISSAYYLDDPSLETGRVRILAVGEKEKYDDSLYCRSHNQTVEAVFRPIGHNDHCQWRIYFLDCEFASRTGRLELYNLINDQTVRVRVSQPAKTKHNVVVCFNQANLLENWQLAMHVVEMYRNLGADLLVLPVLNMITELFEVLEQYEQDGLIRIVKGVVLPAVKDLNYDPNEELENVGRLLAANECLYDNKHTAKYIIFSDLDELLLPKNGDYFDEFTRIRSLHLKVSSFEFNWGISAAPAQSANSYDVTRPLKDVMVREVVGFGTPVVIPQKVDAAFEHSPMNAMSSPRHLRLSRTDSWSIKFIFPVYNAALKNLTIPLNFSPRIGFYFSIMDEFNQRLNQNRGLYNKFKSLPSQLSFGPKIEPCLRIQKLRSVPYTCINQRNCLPAIANTSRRCTVLKRTFHVSSFGAGRYLYSSLRTEFSRHHSCVVY</sequence>
<name>A0A1I7SAS4_BURXY</name>
<keyword evidence="7" id="KW-0472">Membrane</keyword>
<keyword evidence="5" id="KW-0812">Transmembrane</keyword>
<dbReference type="Proteomes" id="UP000095284">
    <property type="component" value="Unplaced"/>
</dbReference>
<keyword evidence="4 8" id="KW-0808">Transferase</keyword>
<evidence type="ECO:0000256" key="5">
    <source>
        <dbReference type="ARBA" id="ARBA00022692"/>
    </source>
</evidence>
<evidence type="ECO:0000313" key="10">
    <source>
        <dbReference type="WBParaSite" id="BXY_1012100.1"/>
    </source>
</evidence>